<dbReference type="Proteomes" id="UP001054945">
    <property type="component" value="Unassembled WGS sequence"/>
</dbReference>
<proteinExistence type="predicted"/>
<reference evidence="2 3" key="1">
    <citation type="submission" date="2021-06" db="EMBL/GenBank/DDBJ databases">
        <title>Caerostris extrusa draft genome.</title>
        <authorList>
            <person name="Kono N."/>
            <person name="Arakawa K."/>
        </authorList>
    </citation>
    <scope>NUCLEOTIDE SEQUENCE [LARGE SCALE GENOMIC DNA]</scope>
</reference>
<dbReference type="AlphaFoldDB" id="A0AAV4UMJ9"/>
<dbReference type="EMBL" id="BPLR01013126">
    <property type="protein sequence ID" value="GIY58940.1"/>
    <property type="molecule type" value="Genomic_DNA"/>
</dbReference>
<gene>
    <name evidence="2" type="ORF">CEXT_787301</name>
</gene>
<feature type="region of interest" description="Disordered" evidence="1">
    <location>
        <begin position="1"/>
        <end position="97"/>
    </location>
</feature>
<feature type="compositionally biased region" description="Basic and acidic residues" evidence="1">
    <location>
        <begin position="68"/>
        <end position="78"/>
    </location>
</feature>
<evidence type="ECO:0000256" key="1">
    <source>
        <dbReference type="SAM" id="MobiDB-lite"/>
    </source>
</evidence>
<organism evidence="2 3">
    <name type="scientific">Caerostris extrusa</name>
    <name type="common">Bark spider</name>
    <name type="synonym">Caerostris bankana</name>
    <dbReference type="NCBI Taxonomy" id="172846"/>
    <lineage>
        <taxon>Eukaryota</taxon>
        <taxon>Metazoa</taxon>
        <taxon>Ecdysozoa</taxon>
        <taxon>Arthropoda</taxon>
        <taxon>Chelicerata</taxon>
        <taxon>Arachnida</taxon>
        <taxon>Araneae</taxon>
        <taxon>Araneomorphae</taxon>
        <taxon>Entelegynae</taxon>
        <taxon>Araneoidea</taxon>
        <taxon>Araneidae</taxon>
        <taxon>Caerostris</taxon>
    </lineage>
</organism>
<evidence type="ECO:0000313" key="2">
    <source>
        <dbReference type="EMBL" id="GIY58940.1"/>
    </source>
</evidence>
<keyword evidence="3" id="KW-1185">Reference proteome</keyword>
<protein>
    <submittedName>
        <fullName evidence="2">Uncharacterized protein</fullName>
    </submittedName>
</protein>
<sequence length="151" mass="16367">MASAHPPHEASPAQTAEERVARQLQEGVRAEGALLQEPAGQRAGHRRGQAERGAQPGGRPGHRPRVLRHPEGADRHPEGAALHHGPHEEGGPQQRHHRRVEVCGHGGGQGVPHRLHCLLGAIHVHLPLLRTPPDRLTHPLLHPVSLPPCFE</sequence>
<name>A0AAV4UMJ9_CAEEX</name>
<evidence type="ECO:0000313" key="3">
    <source>
        <dbReference type="Proteomes" id="UP001054945"/>
    </source>
</evidence>
<comment type="caution">
    <text evidence="2">The sequence shown here is derived from an EMBL/GenBank/DDBJ whole genome shotgun (WGS) entry which is preliminary data.</text>
</comment>
<feature type="compositionally biased region" description="Low complexity" evidence="1">
    <location>
        <begin position="1"/>
        <end position="13"/>
    </location>
</feature>
<accession>A0AAV4UMJ9</accession>